<dbReference type="Pfam" id="PF00270">
    <property type="entry name" value="DEAD"/>
    <property type="match status" value="1"/>
</dbReference>
<dbReference type="SMART" id="SM01178">
    <property type="entry name" value="DUF4217"/>
    <property type="match status" value="1"/>
</dbReference>
<reference evidence="10 11" key="1">
    <citation type="submission" date="2017-12" db="EMBL/GenBank/DDBJ databases">
        <title>Sequencing, de novo assembly and annotation of complete genome of a new Thraustochytrid species, strain FCC1311.</title>
        <authorList>
            <person name="Sedici K."/>
            <person name="Godart F."/>
            <person name="Aiese Cigliano R."/>
            <person name="Sanseverino W."/>
            <person name="Barakat M."/>
            <person name="Ortet P."/>
            <person name="Marechal E."/>
            <person name="Cagnac O."/>
            <person name="Amato A."/>
        </authorList>
    </citation>
    <scope>NUCLEOTIDE SEQUENCE [LARGE SCALE GENOMIC DNA]</scope>
</reference>
<dbReference type="Pfam" id="PF00271">
    <property type="entry name" value="Helicase_C"/>
    <property type="match status" value="1"/>
</dbReference>
<keyword evidence="5 6" id="KW-0694">RNA-binding</keyword>
<evidence type="ECO:0000313" key="11">
    <source>
        <dbReference type="Proteomes" id="UP000241890"/>
    </source>
</evidence>
<dbReference type="EC" id="3.6.4.13" evidence="6"/>
<sequence>MELLSAKVRGVLEEELGFTRLTPVQNATLPKFLGNCDVAVEACTGSGKTLAFVLPIVELLLQRDADEDGDEDANGEEGKGRVETRKKRRRPGMWGAMIVSPTRELAAQIAKVATPFVKAVGLELALFQGGSNVGEDMDKIERSSLDVVVGTPGRLEDLLQRAESLLSWRDFEVLVLDEADVLLDLGFERAVTKILSKLPKQRRTGLFSATQTREVKALVRAGLRNPAIISVKVHRAAVGDGASSGSTGVKAGDAQRTPNSLENNYLVCHQNEKLRLLLEFLEQERDRKAVVFFATCASVAFYERIIPSLLPSEVGKQVLALHGKLPQKKRVKTFEAFVEQSSGALLCTDVAARGLDVPDVDWIVQFDPPQDPSFFVHRVGRTARAGRQGRALVFLLPKETAYVNYLENQKVPIVPLATGDALARASEERHGNALEKVRELVMKDRDLLERGTRAFMAFVRSYREHKCNFIFRMRELNLQKVAEAFVLLRLPSMKEFRESKGLKGFPETPASVVAAIPYKDKVRERQRQAKYKKIQATAAETAQARKEAAIQQKKAAAKKAKEPRRSKAKRDKKAMHDEWESLGREERLYKKLKRGKLSQAAFDELVDS</sequence>
<feature type="domain" description="Helicase C-terminal" evidence="9">
    <location>
        <begin position="273"/>
        <end position="422"/>
    </location>
</feature>
<evidence type="ECO:0000256" key="1">
    <source>
        <dbReference type="ARBA" id="ARBA00022741"/>
    </source>
</evidence>
<dbReference type="SMART" id="SM00487">
    <property type="entry name" value="DEXDc"/>
    <property type="match status" value="1"/>
</dbReference>
<evidence type="ECO:0000259" key="8">
    <source>
        <dbReference type="PROSITE" id="PS51192"/>
    </source>
</evidence>
<dbReference type="EMBL" id="BEYU01000174">
    <property type="protein sequence ID" value="GBG33931.1"/>
    <property type="molecule type" value="Genomic_DNA"/>
</dbReference>
<accession>A0A2R5GZM5</accession>
<dbReference type="GO" id="GO:0003724">
    <property type="term" value="F:RNA helicase activity"/>
    <property type="evidence" value="ECO:0007669"/>
    <property type="project" value="UniProtKB-EC"/>
</dbReference>
<dbReference type="InterPro" id="IPR025313">
    <property type="entry name" value="SPB4-like_CTE"/>
</dbReference>
<dbReference type="GO" id="GO:0016787">
    <property type="term" value="F:hydrolase activity"/>
    <property type="evidence" value="ECO:0007669"/>
    <property type="project" value="UniProtKB-KW"/>
</dbReference>
<evidence type="ECO:0000313" key="10">
    <source>
        <dbReference type="EMBL" id="GBG33931.1"/>
    </source>
</evidence>
<dbReference type="GO" id="GO:0005524">
    <property type="term" value="F:ATP binding"/>
    <property type="evidence" value="ECO:0007669"/>
    <property type="project" value="UniProtKB-UniRule"/>
</dbReference>
<protein>
    <recommendedName>
        <fullName evidence="6">ATP-dependent RNA helicase</fullName>
        <ecNumber evidence="6">3.6.4.13</ecNumber>
    </recommendedName>
</protein>
<evidence type="ECO:0000256" key="7">
    <source>
        <dbReference type="SAM" id="MobiDB-lite"/>
    </source>
</evidence>
<dbReference type="InterPro" id="IPR014001">
    <property type="entry name" value="Helicase_ATP-bd"/>
</dbReference>
<keyword evidence="4 6" id="KW-0067">ATP-binding</keyword>
<name>A0A2R5GZM5_9STRA</name>
<evidence type="ECO:0000259" key="9">
    <source>
        <dbReference type="PROSITE" id="PS51194"/>
    </source>
</evidence>
<dbReference type="InParanoid" id="A0A2R5GZM5"/>
<keyword evidence="3 6" id="KW-0347">Helicase</keyword>
<evidence type="ECO:0000256" key="6">
    <source>
        <dbReference type="RuleBase" id="RU365068"/>
    </source>
</evidence>
<comment type="similarity">
    <text evidence="6">Belongs to the DEAD box helicase family.</text>
</comment>
<dbReference type="InterPro" id="IPR011545">
    <property type="entry name" value="DEAD/DEAH_box_helicase_dom"/>
</dbReference>
<organism evidence="10 11">
    <name type="scientific">Hondaea fermentalgiana</name>
    <dbReference type="NCBI Taxonomy" id="2315210"/>
    <lineage>
        <taxon>Eukaryota</taxon>
        <taxon>Sar</taxon>
        <taxon>Stramenopiles</taxon>
        <taxon>Bigyra</taxon>
        <taxon>Labyrinthulomycetes</taxon>
        <taxon>Thraustochytrida</taxon>
        <taxon>Thraustochytriidae</taxon>
        <taxon>Hondaea</taxon>
    </lineage>
</organism>
<comment type="domain">
    <text evidence="6">The Q motif is unique to and characteristic of the DEAD box family of RNA helicases and controls ATP binding and hydrolysis.</text>
</comment>
<evidence type="ECO:0000256" key="2">
    <source>
        <dbReference type="ARBA" id="ARBA00022801"/>
    </source>
</evidence>
<dbReference type="PANTHER" id="PTHR24031">
    <property type="entry name" value="RNA HELICASE"/>
    <property type="match status" value="1"/>
</dbReference>
<keyword evidence="11" id="KW-1185">Reference proteome</keyword>
<keyword evidence="2 6" id="KW-0378">Hydrolase</keyword>
<dbReference type="CDD" id="cd17960">
    <property type="entry name" value="DEADc_DDX55"/>
    <property type="match status" value="1"/>
</dbReference>
<dbReference type="SUPFAM" id="SSF52540">
    <property type="entry name" value="P-loop containing nucleoside triphosphate hydrolases"/>
    <property type="match status" value="1"/>
</dbReference>
<dbReference type="PROSITE" id="PS51194">
    <property type="entry name" value="HELICASE_CTER"/>
    <property type="match status" value="1"/>
</dbReference>
<comment type="caution">
    <text evidence="10">The sequence shown here is derived from an EMBL/GenBank/DDBJ whole genome shotgun (WGS) entry which is preliminary data.</text>
</comment>
<evidence type="ECO:0000256" key="3">
    <source>
        <dbReference type="ARBA" id="ARBA00022806"/>
    </source>
</evidence>
<dbReference type="SMART" id="SM00490">
    <property type="entry name" value="HELICc"/>
    <property type="match status" value="1"/>
</dbReference>
<dbReference type="InterPro" id="IPR001650">
    <property type="entry name" value="Helicase_C-like"/>
</dbReference>
<dbReference type="AlphaFoldDB" id="A0A2R5GZM5"/>
<dbReference type="CDD" id="cd18787">
    <property type="entry name" value="SF2_C_DEAD"/>
    <property type="match status" value="1"/>
</dbReference>
<feature type="region of interest" description="Disordered" evidence="7">
    <location>
        <begin position="543"/>
        <end position="580"/>
    </location>
</feature>
<comment type="catalytic activity">
    <reaction evidence="6">
        <text>ATP + H2O = ADP + phosphate + H(+)</text>
        <dbReference type="Rhea" id="RHEA:13065"/>
        <dbReference type="ChEBI" id="CHEBI:15377"/>
        <dbReference type="ChEBI" id="CHEBI:15378"/>
        <dbReference type="ChEBI" id="CHEBI:30616"/>
        <dbReference type="ChEBI" id="CHEBI:43474"/>
        <dbReference type="ChEBI" id="CHEBI:456216"/>
        <dbReference type="EC" id="3.6.4.13"/>
    </reaction>
</comment>
<dbReference type="OrthoDB" id="7396459at2759"/>
<comment type="function">
    <text evidence="6">RNA helicase.</text>
</comment>
<dbReference type="Proteomes" id="UP000241890">
    <property type="component" value="Unassembled WGS sequence"/>
</dbReference>
<proteinExistence type="inferred from homology"/>
<dbReference type="Gene3D" id="3.40.50.300">
    <property type="entry name" value="P-loop containing nucleotide triphosphate hydrolases"/>
    <property type="match status" value="2"/>
</dbReference>
<feature type="region of interest" description="Disordered" evidence="7">
    <location>
        <begin position="67"/>
        <end position="88"/>
    </location>
</feature>
<gene>
    <name evidence="10" type="ORF">FCC1311_101542</name>
</gene>
<dbReference type="PROSITE" id="PS51192">
    <property type="entry name" value="HELICASE_ATP_BIND_1"/>
    <property type="match status" value="1"/>
</dbReference>
<feature type="domain" description="Helicase ATP-binding" evidence="8">
    <location>
        <begin position="29"/>
        <end position="229"/>
    </location>
</feature>
<dbReference type="InterPro" id="IPR027417">
    <property type="entry name" value="P-loop_NTPase"/>
</dbReference>
<keyword evidence="1 6" id="KW-0547">Nucleotide-binding</keyword>
<evidence type="ECO:0000256" key="5">
    <source>
        <dbReference type="ARBA" id="ARBA00022884"/>
    </source>
</evidence>
<dbReference type="GO" id="GO:0003723">
    <property type="term" value="F:RNA binding"/>
    <property type="evidence" value="ECO:0007669"/>
    <property type="project" value="UniProtKB-UniRule"/>
</dbReference>
<evidence type="ECO:0000256" key="4">
    <source>
        <dbReference type="ARBA" id="ARBA00022840"/>
    </source>
</evidence>
<dbReference type="Pfam" id="PF13959">
    <property type="entry name" value="CTE_SPB4"/>
    <property type="match status" value="1"/>
</dbReference>